<proteinExistence type="predicted"/>
<dbReference type="InterPro" id="IPR041110">
    <property type="entry name" value="PBECR2"/>
</dbReference>
<protein>
    <recommendedName>
        <fullName evidence="1">Phage-Barnase-EndoU-ColicinE5/D-RelE like nuclease 2 domain-containing protein</fullName>
    </recommendedName>
</protein>
<sequence length="128" mass="14770">MANGQKNGILGSTKDERILDVHPIGKINKEIYKCITDDILTDEVVITNNQIQHIMDRHPNDYERFSSYFGEIVKNPDYTIEANKPNTALLLKEIKENDEIFKTVLRLVASKDNPNYKNSIITFMKIDE</sequence>
<name>A0A414DEI9_9FIRM</name>
<feature type="domain" description="Phage-Barnase-EndoU-ColicinE5/D-RelE like nuclease 2" evidence="1">
    <location>
        <begin position="21"/>
        <end position="126"/>
    </location>
</feature>
<evidence type="ECO:0000259" key="1">
    <source>
        <dbReference type="Pfam" id="PF18810"/>
    </source>
</evidence>
<dbReference type="Proteomes" id="UP000284794">
    <property type="component" value="Unassembled WGS sequence"/>
</dbReference>
<dbReference type="AlphaFoldDB" id="A0A414DEI9"/>
<evidence type="ECO:0000313" key="3">
    <source>
        <dbReference type="Proteomes" id="UP000284794"/>
    </source>
</evidence>
<dbReference type="Pfam" id="PF18810">
    <property type="entry name" value="PBECR2"/>
    <property type="match status" value="1"/>
</dbReference>
<evidence type="ECO:0000313" key="2">
    <source>
        <dbReference type="EMBL" id="RHD09000.1"/>
    </source>
</evidence>
<organism evidence="2 3">
    <name type="scientific">Lachnospira eligens</name>
    <dbReference type="NCBI Taxonomy" id="39485"/>
    <lineage>
        <taxon>Bacteria</taxon>
        <taxon>Bacillati</taxon>
        <taxon>Bacillota</taxon>
        <taxon>Clostridia</taxon>
        <taxon>Lachnospirales</taxon>
        <taxon>Lachnospiraceae</taxon>
        <taxon>Lachnospira</taxon>
    </lineage>
</organism>
<comment type="caution">
    <text evidence="2">The sequence shown here is derived from an EMBL/GenBank/DDBJ whole genome shotgun (WGS) entry which is preliminary data.</text>
</comment>
<dbReference type="EMBL" id="QSIS01000007">
    <property type="protein sequence ID" value="RHD09000.1"/>
    <property type="molecule type" value="Genomic_DNA"/>
</dbReference>
<accession>A0A414DEI9</accession>
<reference evidence="2 3" key="1">
    <citation type="submission" date="2018-08" db="EMBL/GenBank/DDBJ databases">
        <title>A genome reference for cultivated species of the human gut microbiota.</title>
        <authorList>
            <person name="Zou Y."/>
            <person name="Xue W."/>
            <person name="Luo G."/>
        </authorList>
    </citation>
    <scope>NUCLEOTIDE SEQUENCE [LARGE SCALE GENOMIC DNA]</scope>
    <source>
        <strain evidence="2 3">AM32-2AC</strain>
    </source>
</reference>
<gene>
    <name evidence="2" type="ORF">DW811_06740</name>
</gene>